<evidence type="ECO:0000256" key="1">
    <source>
        <dbReference type="SAM" id="Phobius"/>
    </source>
</evidence>
<dbReference type="STRING" id="1548749.LS48_05630"/>
<keyword evidence="1" id="KW-1133">Transmembrane helix</keyword>
<name>A0A137RIG0_9FLAO</name>
<dbReference type="Proteomes" id="UP000070138">
    <property type="component" value="Unassembled WGS sequence"/>
</dbReference>
<sequence>MNKPFLIKHQDHLKLYVLVKDTIKFEDLMNRKQIPFYSDINEQPNTAEGIRYFILDTDRKRVDKLLVENDIIASTETISNHDFRDIKKLYKVYVWVAISIILLIFIGFIIEALFNK</sequence>
<dbReference type="EMBL" id="JRWG01000003">
    <property type="protein sequence ID" value="KXN99960.1"/>
    <property type="molecule type" value="Genomic_DNA"/>
</dbReference>
<keyword evidence="1" id="KW-0472">Membrane</keyword>
<evidence type="ECO:0000313" key="2">
    <source>
        <dbReference type="EMBL" id="KXN99960.1"/>
    </source>
</evidence>
<reference evidence="3" key="1">
    <citation type="submission" date="2014-10" db="EMBL/GenBank/DDBJ databases">
        <title>Genome sequencing of Vitellibacter sp. D-24.</title>
        <authorList>
            <person name="Thevarajoo S."/>
            <person name="Selvaratnam C."/>
            <person name="Goh K.M."/>
            <person name="Chong C.S."/>
        </authorList>
    </citation>
    <scope>NUCLEOTIDE SEQUENCE [LARGE SCALE GENOMIC DNA]</scope>
    <source>
        <strain evidence="3">D-24</strain>
    </source>
</reference>
<comment type="caution">
    <text evidence="2">The sequence shown here is derived from an EMBL/GenBank/DDBJ whole genome shotgun (WGS) entry which is preliminary data.</text>
</comment>
<dbReference type="OrthoDB" id="1376835at2"/>
<keyword evidence="1" id="KW-0812">Transmembrane</keyword>
<accession>A0A137RIG0</accession>
<feature type="transmembrane region" description="Helical" evidence="1">
    <location>
        <begin position="92"/>
        <end position="114"/>
    </location>
</feature>
<gene>
    <name evidence="2" type="ORF">LS48_05630</name>
</gene>
<reference evidence="2 3" key="2">
    <citation type="journal article" date="2016" name="Int. J. Syst. Evol. Microbiol.">
        <title>Vitellibacter aquimaris sp. nov., a marine bacterium isolated from seawater.</title>
        <authorList>
            <person name="Thevarajoo S."/>
            <person name="Selvaratnam C."/>
            <person name="Goh K.M."/>
            <person name="Hong K.W."/>
            <person name="Chan X.Y."/>
            <person name="Chan K.G."/>
            <person name="Chong C.S."/>
        </authorList>
    </citation>
    <scope>NUCLEOTIDE SEQUENCE [LARGE SCALE GENOMIC DNA]</scope>
    <source>
        <strain evidence="2 3">D-24</strain>
    </source>
</reference>
<evidence type="ECO:0000313" key="3">
    <source>
        <dbReference type="Proteomes" id="UP000070138"/>
    </source>
</evidence>
<dbReference type="AlphaFoldDB" id="A0A137RIG0"/>
<dbReference type="RefSeq" id="WP_062620876.1">
    <property type="nucleotide sequence ID" value="NZ_JRWG01000003.1"/>
</dbReference>
<protein>
    <submittedName>
        <fullName evidence="2">Uncharacterized protein</fullName>
    </submittedName>
</protein>
<proteinExistence type="predicted"/>
<organism evidence="2 3">
    <name type="scientific">Aequorivita aquimaris</name>
    <dbReference type="NCBI Taxonomy" id="1548749"/>
    <lineage>
        <taxon>Bacteria</taxon>
        <taxon>Pseudomonadati</taxon>
        <taxon>Bacteroidota</taxon>
        <taxon>Flavobacteriia</taxon>
        <taxon>Flavobacteriales</taxon>
        <taxon>Flavobacteriaceae</taxon>
        <taxon>Aequorivita</taxon>
    </lineage>
</organism>
<keyword evidence="3" id="KW-1185">Reference proteome</keyword>